<dbReference type="InterPro" id="IPR023393">
    <property type="entry name" value="START-like_dom_sf"/>
</dbReference>
<dbReference type="AlphaFoldDB" id="A0A3A8J3H2"/>
<organism evidence="2 3">
    <name type="scientific">Corallococcus terminator</name>
    <dbReference type="NCBI Taxonomy" id="2316733"/>
    <lineage>
        <taxon>Bacteria</taxon>
        <taxon>Pseudomonadati</taxon>
        <taxon>Myxococcota</taxon>
        <taxon>Myxococcia</taxon>
        <taxon>Myxococcales</taxon>
        <taxon>Cystobacterineae</taxon>
        <taxon>Myxococcaceae</taxon>
        <taxon>Corallococcus</taxon>
    </lineage>
</organism>
<accession>A0A3A8J3H2</accession>
<feature type="compositionally biased region" description="Basic and acidic residues" evidence="1">
    <location>
        <begin position="106"/>
        <end position="118"/>
    </location>
</feature>
<evidence type="ECO:0000313" key="2">
    <source>
        <dbReference type="EMBL" id="RKG84093.1"/>
    </source>
</evidence>
<dbReference type="EMBL" id="RAVZ01000164">
    <property type="protein sequence ID" value="RKG84093.1"/>
    <property type="molecule type" value="Genomic_DNA"/>
</dbReference>
<proteinExistence type="predicted"/>
<feature type="compositionally biased region" description="Basic residues" evidence="1">
    <location>
        <begin position="186"/>
        <end position="197"/>
    </location>
</feature>
<keyword evidence="3" id="KW-1185">Reference proteome</keyword>
<protein>
    <submittedName>
        <fullName evidence="2">Uncharacterized protein</fullName>
    </submittedName>
</protein>
<feature type="region of interest" description="Disordered" evidence="1">
    <location>
        <begin position="146"/>
        <end position="245"/>
    </location>
</feature>
<evidence type="ECO:0000256" key="1">
    <source>
        <dbReference type="SAM" id="MobiDB-lite"/>
    </source>
</evidence>
<dbReference type="Proteomes" id="UP000268094">
    <property type="component" value="Unassembled WGS sequence"/>
</dbReference>
<comment type="caution">
    <text evidence="2">The sequence shown here is derived from an EMBL/GenBank/DDBJ whole genome shotgun (WGS) entry which is preliminary data.</text>
</comment>
<feature type="region of interest" description="Disordered" evidence="1">
    <location>
        <begin position="100"/>
        <end position="120"/>
    </location>
</feature>
<name>A0A3A8J3H2_9BACT</name>
<gene>
    <name evidence="2" type="ORF">D7V88_22680</name>
</gene>
<sequence length="245" mass="25568">MRWVGALQPPLKEGTVTSLPDGTRVTVVRCVPAKQLRLRLERDGWSRARTVQLRLIPSVHGITVALHAEGLPDAGAREETLARWTHALEGWNAFSGRKVAVSRSGPMERDPAGDKDAQEAPALEEGLAEKGAADLKKAGAVRGVTQGAAPGAKDAAPSKVRGGAKNGGPAKQRRGAKKTVTAKQRGSAKKGAARGAKKAVPTKQRGSAKRAASTKRSPASGKALGGKRDAARKAPPSANKTKTRK</sequence>
<dbReference type="Gene3D" id="3.30.530.20">
    <property type="match status" value="1"/>
</dbReference>
<reference evidence="3" key="1">
    <citation type="submission" date="2018-09" db="EMBL/GenBank/DDBJ databases">
        <authorList>
            <person name="Livingstone P.G."/>
            <person name="Whitworth D.E."/>
        </authorList>
    </citation>
    <scope>NUCLEOTIDE SEQUENCE [LARGE SCALE GENOMIC DNA]</scope>
    <source>
        <strain evidence="3">CA054A</strain>
    </source>
</reference>
<evidence type="ECO:0000313" key="3">
    <source>
        <dbReference type="Proteomes" id="UP000268094"/>
    </source>
</evidence>